<dbReference type="GO" id="GO:0070040">
    <property type="term" value="F:rRNA (adenine(2503)-C2-)-methyltransferase activity"/>
    <property type="evidence" value="ECO:0007669"/>
    <property type="project" value="UniProtKB-UniRule"/>
</dbReference>
<dbReference type="GO" id="GO:0030488">
    <property type="term" value="P:tRNA methylation"/>
    <property type="evidence" value="ECO:0007669"/>
    <property type="project" value="UniProtKB-UniRule"/>
</dbReference>
<name>A0A1P8F7K8_9CHLR</name>
<comment type="miscellaneous">
    <text evidence="12">Reaction proceeds by a ping-pong mechanism involving intermediate methylation of a conserved cysteine residue.</text>
</comment>
<dbReference type="GO" id="GO:0002935">
    <property type="term" value="F:tRNA (adenine(37)-C2)-methyltransferase activity"/>
    <property type="evidence" value="ECO:0007669"/>
    <property type="project" value="UniProtKB-UniRule"/>
</dbReference>
<evidence type="ECO:0000313" key="14">
    <source>
        <dbReference type="EMBL" id="APV44438.1"/>
    </source>
</evidence>
<keyword evidence="11 12" id="KW-0411">Iron-sulfur</keyword>
<accession>A0A1P8F7K8</accession>
<comment type="caution">
    <text evidence="12">Lacks conserved residue(s) required for the propagation of feature annotation.</text>
</comment>
<keyword evidence="8 12" id="KW-0819">tRNA processing</keyword>
<dbReference type="EMBL" id="CP018258">
    <property type="protein sequence ID" value="APV44438.1"/>
    <property type="molecule type" value="Genomic_DNA"/>
</dbReference>
<evidence type="ECO:0000256" key="10">
    <source>
        <dbReference type="ARBA" id="ARBA00023004"/>
    </source>
</evidence>
<evidence type="ECO:0000256" key="7">
    <source>
        <dbReference type="ARBA" id="ARBA00022691"/>
    </source>
</evidence>
<evidence type="ECO:0000256" key="6">
    <source>
        <dbReference type="ARBA" id="ARBA00022679"/>
    </source>
</evidence>
<keyword evidence="4 12" id="KW-0698">rRNA processing</keyword>
<keyword evidence="7 12" id="KW-0949">S-adenosyl-L-methionine</keyword>
<dbReference type="KEGG" id="dfo:Dform_01104"/>
<dbReference type="InterPro" id="IPR004383">
    <property type="entry name" value="rRNA_lsu_MTrfase_RlmN/Cfr"/>
</dbReference>
<reference evidence="15" key="1">
    <citation type="submission" date="2016-11" db="EMBL/GenBank/DDBJ databases">
        <title>Dehalogenimonas formicexedens sp. nov., a chlorinated alkane respiring bacterium isolated from contaminated groundwater.</title>
        <authorList>
            <person name="Key T.A."/>
            <person name="Bowman K.S."/>
            <person name="Lee I."/>
            <person name="Chun J."/>
            <person name="Albuquerque L."/>
            <person name="da Costa M.S."/>
            <person name="Rainey F.A."/>
            <person name="Moe W.M."/>
        </authorList>
    </citation>
    <scope>NUCLEOTIDE SEQUENCE [LARGE SCALE GENOMIC DNA]</scope>
    <source>
        <strain evidence="15">NSZ-14</strain>
    </source>
</reference>
<feature type="binding site" evidence="12">
    <location>
        <begin position="224"/>
        <end position="226"/>
    </location>
    <ligand>
        <name>S-adenosyl-L-methionine</name>
        <dbReference type="ChEBI" id="CHEBI:59789"/>
    </ligand>
</feature>
<comment type="similarity">
    <text evidence="12">Belongs to the radical SAM superfamily. RlmN family.</text>
</comment>
<evidence type="ECO:0000256" key="12">
    <source>
        <dbReference type="HAMAP-Rule" id="MF_01849"/>
    </source>
</evidence>
<evidence type="ECO:0000259" key="13">
    <source>
        <dbReference type="PROSITE" id="PS51918"/>
    </source>
</evidence>
<keyword evidence="3 12" id="KW-0963">Cytoplasm</keyword>
<evidence type="ECO:0000313" key="15">
    <source>
        <dbReference type="Proteomes" id="UP000185934"/>
    </source>
</evidence>
<dbReference type="NCBIfam" id="TIGR00048">
    <property type="entry name" value="rRNA_mod_RlmN"/>
    <property type="match status" value="1"/>
</dbReference>
<keyword evidence="9 12" id="KW-0479">Metal-binding</keyword>
<feature type="binding site" evidence="12">
    <location>
        <position position="123"/>
    </location>
    <ligand>
        <name>[4Fe-4S] cluster</name>
        <dbReference type="ChEBI" id="CHEBI:49883"/>
        <note>4Fe-4S-S-AdoMet</note>
    </ligand>
</feature>
<keyword evidence="12" id="KW-1015">Disulfide bond</keyword>
<feature type="binding site" evidence="12">
    <location>
        <position position="201"/>
    </location>
    <ligand>
        <name>S-adenosyl-L-methionine</name>
        <dbReference type="ChEBI" id="CHEBI:59789"/>
    </ligand>
</feature>
<dbReference type="Pfam" id="PF21016">
    <property type="entry name" value="RlmN_N"/>
    <property type="match status" value="1"/>
</dbReference>
<sequence length="362" mass="40291">MKNRETSLFLLGHDTRELIELAESENMPPFRGRQLADWLYRKGARDFDEMVTLPSSFRETLRSNYTVGRSKEISRQKSPDGTIKLLLELRDGARVETVGMPYAERFSCCVSTQAGCPVGCAFCATGQSGFKRNLAPGEIIDQVLTVNGALNHQEAPGVKPKIDHVTFMGMGEPLLNYDSIIKALRLMTGELGISARHLTVSTVGYVPGIRSLMKEKLPVTLAVSLHAPNDELRQRLIPGLKKWNVAKIIDACREYFAETGRRITIEYCLMDRVNDSQAEATQLSELLHGLNCHVNLIPFNPADGLPFKPSNPARVKAFSVVLASHGIQVTQRLRRGADIDAACGQLRRREEKRLLPETGEKH</sequence>
<evidence type="ECO:0000256" key="1">
    <source>
        <dbReference type="ARBA" id="ARBA00004496"/>
    </source>
</evidence>
<proteinExistence type="inferred from homology"/>
<dbReference type="OrthoDB" id="9793973at2"/>
<dbReference type="PANTHER" id="PTHR30544">
    <property type="entry name" value="23S RRNA METHYLTRANSFERASE"/>
    <property type="match status" value="1"/>
</dbReference>
<protein>
    <recommendedName>
        <fullName evidence="12">Probable dual-specificity RNA methyltransferase RlmN</fullName>
        <ecNumber evidence="12">2.1.1.192</ecNumber>
    </recommendedName>
    <alternativeName>
        <fullName evidence="12">23S rRNA (adenine(2503)-C(2))-methyltransferase</fullName>
    </alternativeName>
    <alternativeName>
        <fullName evidence="12">23S rRNA m2A2503 methyltransferase</fullName>
    </alternativeName>
    <alternativeName>
        <fullName evidence="12">Ribosomal RNA large subunit methyltransferase N</fullName>
    </alternativeName>
    <alternativeName>
        <fullName evidence="12">tRNA (adenine(37)-C(2))-methyltransferase</fullName>
    </alternativeName>
    <alternativeName>
        <fullName evidence="12">tRNA m2A37 methyltransferase</fullName>
    </alternativeName>
</protein>
<dbReference type="PANTHER" id="PTHR30544:SF5">
    <property type="entry name" value="RADICAL SAM CORE DOMAIN-CONTAINING PROTEIN"/>
    <property type="match status" value="1"/>
</dbReference>
<keyword evidence="6 12" id="KW-0808">Transferase</keyword>
<dbReference type="FunFam" id="3.20.20.70:FF:000014">
    <property type="entry name" value="Probable dual-specificity RNA methyltransferase RlmN"/>
    <property type="match status" value="1"/>
</dbReference>
<comment type="catalytic activity">
    <reaction evidence="12">
        <text>adenosine(37) in tRNA + 2 reduced [2Fe-2S]-[ferredoxin] + 2 S-adenosyl-L-methionine = 2-methyladenosine(37) in tRNA + 5'-deoxyadenosine + L-methionine + 2 oxidized [2Fe-2S]-[ferredoxin] + S-adenosyl-L-homocysteine</text>
        <dbReference type="Rhea" id="RHEA:43332"/>
        <dbReference type="Rhea" id="RHEA-COMP:10000"/>
        <dbReference type="Rhea" id="RHEA-COMP:10001"/>
        <dbReference type="Rhea" id="RHEA-COMP:10162"/>
        <dbReference type="Rhea" id="RHEA-COMP:10485"/>
        <dbReference type="ChEBI" id="CHEBI:17319"/>
        <dbReference type="ChEBI" id="CHEBI:33737"/>
        <dbReference type="ChEBI" id="CHEBI:33738"/>
        <dbReference type="ChEBI" id="CHEBI:57844"/>
        <dbReference type="ChEBI" id="CHEBI:57856"/>
        <dbReference type="ChEBI" id="CHEBI:59789"/>
        <dbReference type="ChEBI" id="CHEBI:74411"/>
        <dbReference type="ChEBI" id="CHEBI:74497"/>
        <dbReference type="EC" id="2.1.1.192"/>
    </reaction>
</comment>
<evidence type="ECO:0000256" key="5">
    <source>
        <dbReference type="ARBA" id="ARBA00022603"/>
    </source>
</evidence>
<feature type="binding site" evidence="12">
    <location>
        <position position="300"/>
    </location>
    <ligand>
        <name>S-adenosyl-L-methionine</name>
        <dbReference type="ChEBI" id="CHEBI:59789"/>
    </ligand>
</feature>
<organism evidence="14 15">
    <name type="scientific">Dehalogenimonas formicexedens</name>
    <dbReference type="NCBI Taxonomy" id="1839801"/>
    <lineage>
        <taxon>Bacteria</taxon>
        <taxon>Bacillati</taxon>
        <taxon>Chloroflexota</taxon>
        <taxon>Dehalococcoidia</taxon>
        <taxon>Dehalococcoidales</taxon>
        <taxon>Dehalococcoidaceae</taxon>
        <taxon>Dehalogenimonas</taxon>
    </lineage>
</organism>
<feature type="active site" description="S-methylcysteine intermediate" evidence="12">
    <location>
        <position position="343"/>
    </location>
</feature>
<dbReference type="PIRSF" id="PIRSF006004">
    <property type="entry name" value="CHP00048"/>
    <property type="match status" value="1"/>
</dbReference>
<dbReference type="GO" id="GO:0051539">
    <property type="term" value="F:4 iron, 4 sulfur cluster binding"/>
    <property type="evidence" value="ECO:0007669"/>
    <property type="project" value="UniProtKB-UniRule"/>
</dbReference>
<dbReference type="InterPro" id="IPR007197">
    <property type="entry name" value="rSAM"/>
</dbReference>
<dbReference type="SFLD" id="SFLDS00029">
    <property type="entry name" value="Radical_SAM"/>
    <property type="match status" value="1"/>
</dbReference>
<dbReference type="SUPFAM" id="SSF102114">
    <property type="entry name" value="Radical SAM enzymes"/>
    <property type="match status" value="1"/>
</dbReference>
<dbReference type="CDD" id="cd01335">
    <property type="entry name" value="Radical_SAM"/>
    <property type="match status" value="1"/>
</dbReference>
<feature type="binding site" evidence="12">
    <location>
        <position position="120"/>
    </location>
    <ligand>
        <name>[4Fe-4S] cluster</name>
        <dbReference type="ChEBI" id="CHEBI:49883"/>
        <note>4Fe-4S-S-AdoMet</note>
    </ligand>
</feature>
<dbReference type="Gene3D" id="3.20.20.70">
    <property type="entry name" value="Aldolase class I"/>
    <property type="match status" value="1"/>
</dbReference>
<dbReference type="GO" id="GO:0070475">
    <property type="term" value="P:rRNA base methylation"/>
    <property type="evidence" value="ECO:0007669"/>
    <property type="project" value="UniProtKB-UniRule"/>
</dbReference>
<evidence type="ECO:0000256" key="2">
    <source>
        <dbReference type="ARBA" id="ARBA00022485"/>
    </source>
</evidence>
<keyword evidence="10 12" id="KW-0408">Iron</keyword>
<dbReference type="EC" id="2.1.1.192" evidence="12"/>
<dbReference type="GO" id="GO:0019843">
    <property type="term" value="F:rRNA binding"/>
    <property type="evidence" value="ECO:0007669"/>
    <property type="project" value="UniProtKB-UniRule"/>
</dbReference>
<dbReference type="Gene3D" id="1.10.150.530">
    <property type="match status" value="1"/>
</dbReference>
<dbReference type="InterPro" id="IPR027492">
    <property type="entry name" value="RNA_MTrfase_RlmN"/>
</dbReference>
<gene>
    <name evidence="12 14" type="primary">rlmN</name>
    <name evidence="14" type="ORF">Dform_01104</name>
</gene>
<dbReference type="AlphaFoldDB" id="A0A1P8F7K8"/>
<dbReference type="HAMAP" id="MF_01849">
    <property type="entry name" value="RNA_methyltr_RlmN"/>
    <property type="match status" value="1"/>
</dbReference>
<evidence type="ECO:0000256" key="4">
    <source>
        <dbReference type="ARBA" id="ARBA00022552"/>
    </source>
</evidence>
<feature type="binding site" evidence="12">
    <location>
        <begin position="171"/>
        <end position="172"/>
    </location>
    <ligand>
        <name>S-adenosyl-L-methionine</name>
        <dbReference type="ChEBI" id="CHEBI:59789"/>
    </ligand>
</feature>
<dbReference type="GO" id="GO:0046872">
    <property type="term" value="F:metal ion binding"/>
    <property type="evidence" value="ECO:0007669"/>
    <property type="project" value="UniProtKB-KW"/>
</dbReference>
<dbReference type="Pfam" id="PF04055">
    <property type="entry name" value="Radical_SAM"/>
    <property type="match status" value="1"/>
</dbReference>
<dbReference type="GO" id="GO:0000049">
    <property type="term" value="F:tRNA binding"/>
    <property type="evidence" value="ECO:0007669"/>
    <property type="project" value="UniProtKB-UniRule"/>
</dbReference>
<dbReference type="InterPro" id="IPR013785">
    <property type="entry name" value="Aldolase_TIM"/>
</dbReference>
<dbReference type="GO" id="GO:0005737">
    <property type="term" value="C:cytoplasm"/>
    <property type="evidence" value="ECO:0007669"/>
    <property type="project" value="UniProtKB-SubCell"/>
</dbReference>
<feature type="binding site" evidence="12">
    <location>
        <position position="116"/>
    </location>
    <ligand>
        <name>[4Fe-4S] cluster</name>
        <dbReference type="ChEBI" id="CHEBI:49883"/>
        <note>4Fe-4S-S-AdoMet</note>
    </ligand>
</feature>
<dbReference type="InterPro" id="IPR058240">
    <property type="entry name" value="rSAM_sf"/>
</dbReference>
<dbReference type="PROSITE" id="PS51918">
    <property type="entry name" value="RADICAL_SAM"/>
    <property type="match status" value="1"/>
</dbReference>
<comment type="subcellular location">
    <subcellularLocation>
        <location evidence="1 12">Cytoplasm</location>
    </subcellularLocation>
</comment>
<feature type="domain" description="Radical SAM core" evidence="13">
    <location>
        <begin position="102"/>
        <end position="340"/>
    </location>
</feature>
<dbReference type="SFLD" id="SFLDF00275">
    <property type="entry name" value="adenosine_C2_methyltransferase"/>
    <property type="match status" value="1"/>
</dbReference>
<keyword evidence="15" id="KW-1185">Reference proteome</keyword>
<comment type="function">
    <text evidence="12">Specifically methylates position 2 of adenine 2503 in 23S rRNA and position 2 of adenine 37 in tRNAs.</text>
</comment>
<keyword evidence="2 12" id="KW-0004">4Fe-4S</keyword>
<evidence type="ECO:0000256" key="8">
    <source>
        <dbReference type="ARBA" id="ARBA00022694"/>
    </source>
</evidence>
<evidence type="ECO:0000256" key="9">
    <source>
        <dbReference type="ARBA" id="ARBA00022723"/>
    </source>
</evidence>
<comment type="catalytic activity">
    <reaction evidence="12">
        <text>adenosine(2503) in 23S rRNA + 2 reduced [2Fe-2S]-[ferredoxin] + 2 S-adenosyl-L-methionine = 2-methyladenosine(2503) in 23S rRNA + 5'-deoxyadenosine + L-methionine + 2 oxidized [2Fe-2S]-[ferredoxin] + S-adenosyl-L-homocysteine</text>
        <dbReference type="Rhea" id="RHEA:42916"/>
        <dbReference type="Rhea" id="RHEA-COMP:10000"/>
        <dbReference type="Rhea" id="RHEA-COMP:10001"/>
        <dbReference type="Rhea" id="RHEA-COMP:10152"/>
        <dbReference type="Rhea" id="RHEA-COMP:10282"/>
        <dbReference type="ChEBI" id="CHEBI:17319"/>
        <dbReference type="ChEBI" id="CHEBI:33737"/>
        <dbReference type="ChEBI" id="CHEBI:33738"/>
        <dbReference type="ChEBI" id="CHEBI:57844"/>
        <dbReference type="ChEBI" id="CHEBI:57856"/>
        <dbReference type="ChEBI" id="CHEBI:59789"/>
        <dbReference type="ChEBI" id="CHEBI:74411"/>
        <dbReference type="ChEBI" id="CHEBI:74497"/>
        <dbReference type="EC" id="2.1.1.192"/>
    </reaction>
</comment>
<dbReference type="SFLD" id="SFLDG01062">
    <property type="entry name" value="methyltransferase_(Class_A)"/>
    <property type="match status" value="1"/>
</dbReference>
<dbReference type="RefSeq" id="WP_076004121.1">
    <property type="nucleotide sequence ID" value="NZ_CP018258.1"/>
</dbReference>
<dbReference type="InterPro" id="IPR048641">
    <property type="entry name" value="RlmN_N"/>
</dbReference>
<feature type="active site" description="Proton acceptor" evidence="12">
    <location>
        <position position="96"/>
    </location>
</feature>
<dbReference type="Proteomes" id="UP000185934">
    <property type="component" value="Chromosome"/>
</dbReference>
<evidence type="ECO:0000256" key="3">
    <source>
        <dbReference type="ARBA" id="ARBA00022490"/>
    </source>
</evidence>
<keyword evidence="5 12" id="KW-0489">Methyltransferase</keyword>
<evidence type="ECO:0000256" key="11">
    <source>
        <dbReference type="ARBA" id="ARBA00023014"/>
    </source>
</evidence>
<dbReference type="STRING" id="1839801.Dform_01104"/>
<dbReference type="InterPro" id="IPR040072">
    <property type="entry name" value="Methyltransferase_A"/>
</dbReference>
<comment type="cofactor">
    <cofactor evidence="12">
        <name>[4Fe-4S] cluster</name>
        <dbReference type="ChEBI" id="CHEBI:49883"/>
    </cofactor>
    <text evidence="12">Binds 1 [4Fe-4S] cluster. The cluster is coordinated with 3 cysteines and an exchangeable S-adenosyl-L-methionine.</text>
</comment>